<comment type="caution">
    <text evidence="1">The sequence shown here is derived from an EMBL/GenBank/DDBJ whole genome shotgun (WGS) entry which is preliminary data.</text>
</comment>
<dbReference type="InterPro" id="IPR027417">
    <property type="entry name" value="P-loop_NTPase"/>
</dbReference>
<dbReference type="AlphaFoldDB" id="A0A9W6J0Z1"/>
<keyword evidence="2" id="KW-1185">Reference proteome</keyword>
<proteinExistence type="predicted"/>
<evidence type="ECO:0000313" key="2">
    <source>
        <dbReference type="Proteomes" id="UP001143372"/>
    </source>
</evidence>
<evidence type="ECO:0008006" key="3">
    <source>
        <dbReference type="Google" id="ProtNLM"/>
    </source>
</evidence>
<organism evidence="1 2">
    <name type="scientific">Hansschlegelia plantiphila</name>
    <dbReference type="NCBI Taxonomy" id="374655"/>
    <lineage>
        <taxon>Bacteria</taxon>
        <taxon>Pseudomonadati</taxon>
        <taxon>Pseudomonadota</taxon>
        <taxon>Alphaproteobacteria</taxon>
        <taxon>Hyphomicrobiales</taxon>
        <taxon>Methylopilaceae</taxon>
        <taxon>Hansschlegelia</taxon>
    </lineage>
</organism>
<accession>A0A9W6J0Z1</accession>
<name>A0A9W6J0Z1_9HYPH</name>
<reference evidence="1" key="2">
    <citation type="submission" date="2023-01" db="EMBL/GenBank/DDBJ databases">
        <authorList>
            <person name="Sun Q."/>
            <person name="Evtushenko L."/>
        </authorList>
    </citation>
    <scope>NUCLEOTIDE SEQUENCE</scope>
    <source>
        <strain evidence="1">VKM B-2347</strain>
    </source>
</reference>
<dbReference type="EMBL" id="BSFI01000008">
    <property type="protein sequence ID" value="GLK68805.1"/>
    <property type="molecule type" value="Genomic_DNA"/>
</dbReference>
<reference evidence="1" key="1">
    <citation type="journal article" date="2014" name="Int. J. Syst. Evol. Microbiol.">
        <title>Complete genome sequence of Corynebacterium casei LMG S-19264T (=DSM 44701T), isolated from a smear-ripened cheese.</title>
        <authorList>
            <consortium name="US DOE Joint Genome Institute (JGI-PGF)"/>
            <person name="Walter F."/>
            <person name="Albersmeier A."/>
            <person name="Kalinowski J."/>
            <person name="Ruckert C."/>
        </authorList>
    </citation>
    <scope>NUCLEOTIDE SEQUENCE</scope>
    <source>
        <strain evidence="1">VKM B-2347</strain>
    </source>
</reference>
<protein>
    <recommendedName>
        <fullName evidence="3">Sulfotransferase family protein</fullName>
    </recommendedName>
</protein>
<dbReference type="Proteomes" id="UP001143372">
    <property type="component" value="Unassembled WGS sequence"/>
</dbReference>
<dbReference type="SUPFAM" id="SSF52540">
    <property type="entry name" value="P-loop containing nucleoside triphosphate hydrolases"/>
    <property type="match status" value="1"/>
</dbReference>
<evidence type="ECO:0000313" key="1">
    <source>
        <dbReference type="EMBL" id="GLK68805.1"/>
    </source>
</evidence>
<sequence length="357" mass="40649">MFNLMRRRPPTSERVCYLHIGPHKTGSTSIQHALFENAGRLAKIGLTYPTGWAAEGRLRRNHSSLARRTLLRLPGALKDAPVWSELDATLARTRGSIIVSSEHFAIMLRDAGWFDRIIGFFEDHGFRVVIIAFMRDQPIWLNSWYTQDQKNFASRRSFAGFRKLIYRRGYMDPSVFLKRAVDHPRVEVRPLSFERATKAGLVRSFLDAVDAPARFRLDEPPRINANFGAKGVFAAQEIMRRVEAPIRGRPDYTALYRHFLKLMVGRNWEATPYIGLSQDDFSAIRERFGAANEAFARDYFGVSWEELAPVRSYERCVFDFEAASEEDRADVMEVVDAMVCAVKSGSLAGETDAPDDS</sequence>
<gene>
    <name evidence="1" type="ORF">GCM10008179_24430</name>
</gene>